<dbReference type="Proteomes" id="UP000805193">
    <property type="component" value="Unassembled WGS sequence"/>
</dbReference>
<organism evidence="1 2">
    <name type="scientific">Ixodes persulcatus</name>
    <name type="common">Taiga tick</name>
    <dbReference type="NCBI Taxonomy" id="34615"/>
    <lineage>
        <taxon>Eukaryota</taxon>
        <taxon>Metazoa</taxon>
        <taxon>Ecdysozoa</taxon>
        <taxon>Arthropoda</taxon>
        <taxon>Chelicerata</taxon>
        <taxon>Arachnida</taxon>
        <taxon>Acari</taxon>
        <taxon>Parasitiformes</taxon>
        <taxon>Ixodida</taxon>
        <taxon>Ixodoidea</taxon>
        <taxon>Ixodidae</taxon>
        <taxon>Ixodinae</taxon>
        <taxon>Ixodes</taxon>
    </lineage>
</organism>
<accession>A0AC60PQY6</accession>
<evidence type="ECO:0000313" key="1">
    <source>
        <dbReference type="EMBL" id="KAG0423196.1"/>
    </source>
</evidence>
<name>A0AC60PQY6_IXOPE</name>
<protein>
    <submittedName>
        <fullName evidence="1">Uncharacterized protein</fullName>
    </submittedName>
</protein>
<gene>
    <name evidence="1" type="ORF">HPB47_001015</name>
</gene>
<keyword evidence="2" id="KW-1185">Reference proteome</keyword>
<dbReference type="EMBL" id="JABSTQ010010133">
    <property type="protein sequence ID" value="KAG0423196.1"/>
    <property type="molecule type" value="Genomic_DNA"/>
</dbReference>
<reference evidence="1 2" key="1">
    <citation type="journal article" date="2020" name="Cell">
        <title>Large-Scale Comparative Analyses of Tick Genomes Elucidate Their Genetic Diversity and Vector Capacities.</title>
        <authorList>
            <consortium name="Tick Genome and Microbiome Consortium (TIGMIC)"/>
            <person name="Jia N."/>
            <person name="Wang J."/>
            <person name="Shi W."/>
            <person name="Du L."/>
            <person name="Sun Y."/>
            <person name="Zhan W."/>
            <person name="Jiang J.F."/>
            <person name="Wang Q."/>
            <person name="Zhang B."/>
            <person name="Ji P."/>
            <person name="Bell-Sakyi L."/>
            <person name="Cui X.M."/>
            <person name="Yuan T.T."/>
            <person name="Jiang B.G."/>
            <person name="Yang W.F."/>
            <person name="Lam T.T."/>
            <person name="Chang Q.C."/>
            <person name="Ding S.J."/>
            <person name="Wang X.J."/>
            <person name="Zhu J.G."/>
            <person name="Ruan X.D."/>
            <person name="Zhao L."/>
            <person name="Wei J.T."/>
            <person name="Ye R.Z."/>
            <person name="Que T.C."/>
            <person name="Du C.H."/>
            <person name="Zhou Y.H."/>
            <person name="Cheng J.X."/>
            <person name="Dai P.F."/>
            <person name="Guo W.B."/>
            <person name="Han X.H."/>
            <person name="Huang E.J."/>
            <person name="Li L.F."/>
            <person name="Wei W."/>
            <person name="Gao Y.C."/>
            <person name="Liu J.Z."/>
            <person name="Shao H.Z."/>
            <person name="Wang X."/>
            <person name="Wang C.C."/>
            <person name="Yang T.C."/>
            <person name="Huo Q.B."/>
            <person name="Li W."/>
            <person name="Chen H.Y."/>
            <person name="Chen S.E."/>
            <person name="Zhou L.G."/>
            <person name="Ni X.B."/>
            <person name="Tian J.H."/>
            <person name="Sheng Y."/>
            <person name="Liu T."/>
            <person name="Pan Y.S."/>
            <person name="Xia L.Y."/>
            <person name="Li J."/>
            <person name="Zhao F."/>
            <person name="Cao W.C."/>
        </authorList>
    </citation>
    <scope>NUCLEOTIDE SEQUENCE [LARGE SCALE GENOMIC DNA]</scope>
    <source>
        <strain evidence="1">Iper-2018</strain>
    </source>
</reference>
<comment type="caution">
    <text evidence="1">The sequence shown here is derived from an EMBL/GenBank/DDBJ whole genome shotgun (WGS) entry which is preliminary data.</text>
</comment>
<feature type="non-terminal residue" evidence="1">
    <location>
        <position position="596"/>
    </location>
</feature>
<sequence>MEVFFCLALPGWSDNPSRDRDVQLRLCRIPLGRALSSSWCWSRCPVGACRKKHTQVLRRANKGESDGAAVLPPAPRRRHPARCRRECHGHLSAYKSRIVLPSRLTDRAPNISSRFNGALLFPAIFRSLSEASHAGNFVRSAPVDAKAARNGSRGNLRKPQADENVASSLGALLFGSAREKTAGAARVAPDAKGPSQAPSSTSLLSFTLSGSSTSTFVLTARLPPRSSAPPDSRSTDRSAAAAVIAKMMPPWRNHPRGPCPWEAHRTGQAPGRLDPTGPVDQTLGAAAQGGVNTEGGRTAERANADLVPQRVRLRRGYLPGVGPPATLWPRGRRGRKEGRSISSPAGVGSTNPDQRLASPTTKSHSHSVATRSLRPHGSWERLIPAGSGRLHTDLLEAQPLPDNVAAAVQTLRASLPDLQAPAALASVQPARPPENPAAIEPATTTAPTTSAATTSSGPSLPASVVHQPPPTTPSSPRWNNSSAKTTLQGPPALLEGAQSDRAIDESSARIPRFPSTPPSCAVMGRYELGLTIAPNIRIKKREVCTVHPRALEEPRETVVNSAPTSGENAAGVAVASAAGSLVSTADGSTLAVLGQL</sequence>
<proteinExistence type="predicted"/>
<evidence type="ECO:0000313" key="2">
    <source>
        <dbReference type="Proteomes" id="UP000805193"/>
    </source>
</evidence>